<organism evidence="1 2">
    <name type="scientific">Viridothelium virens</name>
    <name type="common">Speckled blister lichen</name>
    <name type="synonym">Trypethelium virens</name>
    <dbReference type="NCBI Taxonomy" id="1048519"/>
    <lineage>
        <taxon>Eukaryota</taxon>
        <taxon>Fungi</taxon>
        <taxon>Dikarya</taxon>
        <taxon>Ascomycota</taxon>
        <taxon>Pezizomycotina</taxon>
        <taxon>Dothideomycetes</taxon>
        <taxon>Dothideomycetes incertae sedis</taxon>
        <taxon>Trypetheliales</taxon>
        <taxon>Trypetheliaceae</taxon>
        <taxon>Viridothelium</taxon>
    </lineage>
</organism>
<evidence type="ECO:0000313" key="1">
    <source>
        <dbReference type="EMBL" id="KAF2236917.1"/>
    </source>
</evidence>
<dbReference type="EMBL" id="ML991782">
    <property type="protein sequence ID" value="KAF2236917.1"/>
    <property type="molecule type" value="Genomic_DNA"/>
</dbReference>
<proteinExistence type="predicted"/>
<accession>A0A6A6HFU6</accession>
<dbReference type="Proteomes" id="UP000800092">
    <property type="component" value="Unassembled WGS sequence"/>
</dbReference>
<dbReference type="AlphaFoldDB" id="A0A6A6HFU6"/>
<sequence>MSASVSSLDCGPRVCGTFTEVQMARKVTLRTKDAESDLDKIVDYLDQMINNDGNRYLRLHTRVARLRKDTSGDCTHIGSPLRPESQKSNWLAEAFHGTENRSAGDAVDDARALFSILDMKWDNHWNMLEGFDHIAEAFPSVKDILGEYCQYRKIDWPIT</sequence>
<reference evidence="1" key="1">
    <citation type="journal article" date="2020" name="Stud. Mycol.">
        <title>101 Dothideomycetes genomes: a test case for predicting lifestyles and emergence of pathogens.</title>
        <authorList>
            <person name="Haridas S."/>
            <person name="Albert R."/>
            <person name="Binder M."/>
            <person name="Bloem J."/>
            <person name="Labutti K."/>
            <person name="Salamov A."/>
            <person name="Andreopoulos B."/>
            <person name="Baker S."/>
            <person name="Barry K."/>
            <person name="Bills G."/>
            <person name="Bluhm B."/>
            <person name="Cannon C."/>
            <person name="Castanera R."/>
            <person name="Culley D."/>
            <person name="Daum C."/>
            <person name="Ezra D."/>
            <person name="Gonzalez J."/>
            <person name="Henrissat B."/>
            <person name="Kuo A."/>
            <person name="Liang C."/>
            <person name="Lipzen A."/>
            <person name="Lutzoni F."/>
            <person name="Magnuson J."/>
            <person name="Mondo S."/>
            <person name="Nolan M."/>
            <person name="Ohm R."/>
            <person name="Pangilinan J."/>
            <person name="Park H.-J."/>
            <person name="Ramirez L."/>
            <person name="Alfaro M."/>
            <person name="Sun H."/>
            <person name="Tritt A."/>
            <person name="Yoshinaga Y."/>
            <person name="Zwiers L.-H."/>
            <person name="Turgeon B."/>
            <person name="Goodwin S."/>
            <person name="Spatafora J."/>
            <person name="Crous P."/>
            <person name="Grigoriev I."/>
        </authorList>
    </citation>
    <scope>NUCLEOTIDE SEQUENCE</scope>
    <source>
        <strain evidence="1">Tuck. ex Michener</strain>
    </source>
</reference>
<keyword evidence="2" id="KW-1185">Reference proteome</keyword>
<protein>
    <submittedName>
        <fullName evidence="1">Uncharacterized protein</fullName>
    </submittedName>
</protein>
<name>A0A6A6HFU6_VIRVR</name>
<dbReference type="OrthoDB" id="2426273at2759"/>
<gene>
    <name evidence="1" type="ORF">EV356DRAFT_38697</name>
</gene>
<evidence type="ECO:0000313" key="2">
    <source>
        <dbReference type="Proteomes" id="UP000800092"/>
    </source>
</evidence>